<evidence type="ECO:0000256" key="8">
    <source>
        <dbReference type="ARBA" id="ARBA00023242"/>
    </source>
</evidence>
<evidence type="ECO:0000256" key="4">
    <source>
        <dbReference type="ARBA" id="ARBA00022771"/>
    </source>
</evidence>
<evidence type="ECO:0000256" key="5">
    <source>
        <dbReference type="ARBA" id="ARBA00022833"/>
    </source>
</evidence>
<dbReference type="Pfam" id="PF08624">
    <property type="entry name" value="CRC_subunit"/>
    <property type="match status" value="1"/>
</dbReference>
<dbReference type="PROSITE" id="PS50016">
    <property type="entry name" value="ZF_PHD_2"/>
    <property type="match status" value="2"/>
</dbReference>
<keyword evidence="4 9" id="KW-0863">Zinc-finger</keyword>
<evidence type="ECO:0000313" key="12">
    <source>
        <dbReference type="EMBL" id="KAL0092719.1"/>
    </source>
</evidence>
<feature type="domain" description="PHD-type" evidence="11">
    <location>
        <begin position="617"/>
        <end position="681"/>
    </location>
</feature>
<evidence type="ECO:0000259" key="11">
    <source>
        <dbReference type="PROSITE" id="PS50016"/>
    </source>
</evidence>
<dbReference type="PANTHER" id="PTHR45888">
    <property type="entry name" value="HL01030P-RELATED"/>
    <property type="match status" value="1"/>
</dbReference>
<feature type="domain" description="PHD-type" evidence="11">
    <location>
        <begin position="522"/>
        <end position="572"/>
    </location>
</feature>
<proteinExistence type="predicted"/>
<keyword evidence="2" id="KW-0479">Metal-binding</keyword>
<dbReference type="SMART" id="SM00184">
    <property type="entry name" value="RING"/>
    <property type="match status" value="3"/>
</dbReference>
<keyword evidence="5" id="KW-0862">Zinc</keyword>
<dbReference type="EMBL" id="JBCLYO010000002">
    <property type="protein sequence ID" value="KAL0092719.1"/>
    <property type="molecule type" value="Genomic_DNA"/>
</dbReference>
<organism evidence="12 13">
    <name type="scientific">Phycomyces blakesleeanus</name>
    <dbReference type="NCBI Taxonomy" id="4837"/>
    <lineage>
        <taxon>Eukaryota</taxon>
        <taxon>Fungi</taxon>
        <taxon>Fungi incertae sedis</taxon>
        <taxon>Mucoromycota</taxon>
        <taxon>Mucoromycotina</taxon>
        <taxon>Mucoromycetes</taxon>
        <taxon>Mucorales</taxon>
        <taxon>Phycomycetaceae</taxon>
        <taxon>Phycomyces</taxon>
    </lineage>
</organism>
<evidence type="ECO:0000313" key="13">
    <source>
        <dbReference type="Proteomes" id="UP001448207"/>
    </source>
</evidence>
<feature type="region of interest" description="Disordered" evidence="10">
    <location>
        <begin position="370"/>
        <end position="389"/>
    </location>
</feature>
<evidence type="ECO:0000256" key="1">
    <source>
        <dbReference type="ARBA" id="ARBA00004123"/>
    </source>
</evidence>
<dbReference type="InterPro" id="IPR011011">
    <property type="entry name" value="Znf_FYVE_PHD"/>
</dbReference>
<keyword evidence="7" id="KW-0804">Transcription</keyword>
<reference evidence="12 13" key="1">
    <citation type="submission" date="2024-04" db="EMBL/GenBank/DDBJ databases">
        <title>Symmetric and asymmetric DNA N6-adenine methylation regulates different biological responses in Mucorales.</title>
        <authorList>
            <consortium name="Lawrence Berkeley National Laboratory"/>
            <person name="Lax C."/>
            <person name="Mondo S.J."/>
            <person name="Osorio-Concepcion M."/>
            <person name="Muszewska A."/>
            <person name="Corrochano-Luque M."/>
            <person name="Gutierrez G."/>
            <person name="Riley R."/>
            <person name="Lipzen A."/>
            <person name="Guo J."/>
            <person name="Hundley H."/>
            <person name="Amirebrahimi M."/>
            <person name="Ng V."/>
            <person name="Lorenzo-Gutierrez D."/>
            <person name="Binder U."/>
            <person name="Yang J."/>
            <person name="Song Y."/>
            <person name="Canovas D."/>
            <person name="Navarro E."/>
            <person name="Freitag M."/>
            <person name="Gabaldon T."/>
            <person name="Grigoriev I.V."/>
            <person name="Corrochano L.M."/>
            <person name="Nicolas F.E."/>
            <person name="Garre V."/>
        </authorList>
    </citation>
    <scope>NUCLEOTIDE SEQUENCE [LARGE SCALE GENOMIC DNA]</scope>
    <source>
        <strain evidence="12 13">L51</strain>
    </source>
</reference>
<dbReference type="InterPro" id="IPR013083">
    <property type="entry name" value="Znf_RING/FYVE/PHD"/>
</dbReference>
<keyword evidence="6" id="KW-0805">Transcription regulation</keyword>
<dbReference type="SMART" id="SM00249">
    <property type="entry name" value="PHD"/>
    <property type="match status" value="3"/>
</dbReference>
<feature type="region of interest" description="Disordered" evidence="10">
    <location>
        <begin position="131"/>
        <end position="154"/>
    </location>
</feature>
<feature type="compositionally biased region" description="Acidic residues" evidence="10">
    <location>
        <begin position="141"/>
        <end position="153"/>
    </location>
</feature>
<evidence type="ECO:0000256" key="6">
    <source>
        <dbReference type="ARBA" id="ARBA00023015"/>
    </source>
</evidence>
<comment type="caution">
    <text evidence="12">The sequence shown here is derived from an EMBL/GenBank/DDBJ whole genome shotgun (WGS) entry which is preliminary data.</text>
</comment>
<gene>
    <name evidence="12" type="ORF">J3Q64DRAFT_1720677</name>
</gene>
<dbReference type="PANTHER" id="PTHR45888:SF4">
    <property type="entry name" value="PHD FINGER PROTEIN 10"/>
    <property type="match status" value="1"/>
</dbReference>
<sequence length="742" mass="83303">MEIDTDEKDTKRQKEEESETDKSGEKKIDKDGRLLGGRAYKVSTFTLPNRGKQNFMFAMDPAKALGYRDSYLFFHRNPQLKRVRITEEEKAWLVQQGLLVSWFKNRDVAVVTARSVFKRFGHNIIKKGKQQKDDYFKPSDVGEDDDDESEPEDLPIARRQLITETMQSDKYSTQAPVDQASWMHHAALAVREFNAKLHARRLAKPTFFDVHTNITQLPSFTQPTLCRFEPIYDQIERNTEAQFDNMHSRRNGIGRGLLDDTYEVEDALRTLPEEMMEDALSVLLPDPEENVERDDYPMALIDGQFQSSYPIDDVRFKTTKPTIVAPSTLNDTAQSIMAQQYYINQVYQAVNNSLMFMESGTGKEAPVTHTQQRVQPTPQPPMTSLPIRKPTTPLPVVSPAPIVTLCGFITPKGQACKRVVMFPGEKCQLHAPLVAAQNKPVNKETPGTQTPAPTYAENKCADCHYLSAPVALLRKEKNTVCDVFAMVKCAKCSKRYHPVCVNLDTPRQVAAVESYPWSCPDCKVCCICKEAGDEAKLMICDGCDRGWHTTCCNPPLDKIPSDSWLCPLCADCHSCDERDGKSGDSYHHAVAPPSDRYKYPVYLATYCGTCHDNFTQDRICPVCLKTYKEDDSEEDENEMVACDSCDYWIHTSCDESLTPEQYQKLCDDEDAKYKCPLCADSVKPLVHTGTAVMALKGLSAPSGYCVGLLGGKVKTRGVVTYKKAKVGVPEINGTGIAEMPQL</sequence>
<dbReference type="InterPro" id="IPR001841">
    <property type="entry name" value="Znf_RING"/>
</dbReference>
<evidence type="ECO:0000256" key="2">
    <source>
        <dbReference type="ARBA" id="ARBA00022723"/>
    </source>
</evidence>
<keyword evidence="8" id="KW-0539">Nucleus</keyword>
<comment type="subcellular location">
    <subcellularLocation>
        <location evidence="1">Nucleus</location>
    </subcellularLocation>
</comment>
<dbReference type="InterPro" id="IPR001965">
    <property type="entry name" value="Znf_PHD"/>
</dbReference>
<evidence type="ECO:0000256" key="7">
    <source>
        <dbReference type="ARBA" id="ARBA00023163"/>
    </source>
</evidence>
<dbReference type="Proteomes" id="UP001448207">
    <property type="component" value="Unassembled WGS sequence"/>
</dbReference>
<dbReference type="SUPFAM" id="SSF57903">
    <property type="entry name" value="FYVE/PHD zinc finger"/>
    <property type="match status" value="3"/>
</dbReference>
<dbReference type="Gene3D" id="3.30.40.10">
    <property type="entry name" value="Zinc/RING finger domain, C3HC4 (zinc finger)"/>
    <property type="match status" value="2"/>
</dbReference>
<protein>
    <submittedName>
        <fullName evidence="12">Chromatin remodelling complex Rsc7/Swp82 subunit-domain-containing protein</fullName>
    </submittedName>
</protein>
<feature type="compositionally biased region" description="Basic and acidic residues" evidence="10">
    <location>
        <begin position="8"/>
        <end position="30"/>
    </location>
</feature>
<dbReference type="InterPro" id="IPR019787">
    <property type="entry name" value="Znf_PHD-finger"/>
</dbReference>
<evidence type="ECO:0000256" key="9">
    <source>
        <dbReference type="PROSITE-ProRule" id="PRU00146"/>
    </source>
</evidence>
<evidence type="ECO:0000256" key="10">
    <source>
        <dbReference type="SAM" id="MobiDB-lite"/>
    </source>
</evidence>
<feature type="region of interest" description="Disordered" evidence="10">
    <location>
        <begin position="1"/>
        <end position="30"/>
    </location>
</feature>
<keyword evidence="13" id="KW-1185">Reference proteome</keyword>
<evidence type="ECO:0000256" key="3">
    <source>
        <dbReference type="ARBA" id="ARBA00022737"/>
    </source>
</evidence>
<dbReference type="InterPro" id="IPR013933">
    <property type="entry name" value="CRC_Rsc7/Swp82"/>
</dbReference>
<dbReference type="Pfam" id="PF00628">
    <property type="entry name" value="PHD"/>
    <property type="match status" value="1"/>
</dbReference>
<accession>A0ABR3BAU0</accession>
<name>A0ABR3BAU0_PHYBL</name>
<keyword evidence="3" id="KW-0677">Repeat</keyword>